<protein>
    <submittedName>
        <fullName evidence="2">Uncharacterized protein</fullName>
    </submittedName>
</protein>
<name>A0A225AJJ5_TALAT</name>
<dbReference type="EMBL" id="LFMY01000004">
    <property type="protein sequence ID" value="OKL61040.1"/>
    <property type="molecule type" value="Genomic_DNA"/>
</dbReference>
<accession>A0A225AJJ5</accession>
<proteinExistence type="predicted"/>
<dbReference type="AlphaFoldDB" id="A0A225AJJ5"/>
<sequence>MWAPAAAAFSFLPPVFFLLHISYLMVLLSPFFWPTGFEKSLFFLGKQWRKEQAGITFIDLSW</sequence>
<organism evidence="2 3">
    <name type="scientific">Talaromyces atroroseus</name>
    <dbReference type="NCBI Taxonomy" id="1441469"/>
    <lineage>
        <taxon>Eukaryota</taxon>
        <taxon>Fungi</taxon>
        <taxon>Dikarya</taxon>
        <taxon>Ascomycota</taxon>
        <taxon>Pezizomycotina</taxon>
        <taxon>Eurotiomycetes</taxon>
        <taxon>Eurotiomycetidae</taxon>
        <taxon>Eurotiales</taxon>
        <taxon>Trichocomaceae</taxon>
        <taxon>Talaromyces</taxon>
        <taxon>Talaromyces sect. Trachyspermi</taxon>
    </lineage>
</organism>
<keyword evidence="3" id="KW-1185">Reference proteome</keyword>
<evidence type="ECO:0000313" key="3">
    <source>
        <dbReference type="Proteomes" id="UP000214365"/>
    </source>
</evidence>
<evidence type="ECO:0000313" key="2">
    <source>
        <dbReference type="EMBL" id="OKL61040.1"/>
    </source>
</evidence>
<comment type="caution">
    <text evidence="2">The sequence shown here is derived from an EMBL/GenBank/DDBJ whole genome shotgun (WGS) entry which is preliminary data.</text>
</comment>
<dbReference type="RefSeq" id="XP_020121161.1">
    <property type="nucleotide sequence ID" value="XM_020265571.1"/>
</dbReference>
<evidence type="ECO:0000256" key="1">
    <source>
        <dbReference type="SAM" id="Phobius"/>
    </source>
</evidence>
<keyword evidence="1" id="KW-0472">Membrane</keyword>
<dbReference type="GeneID" id="31003042"/>
<feature type="transmembrane region" description="Helical" evidence="1">
    <location>
        <begin position="6"/>
        <end position="33"/>
    </location>
</feature>
<keyword evidence="1" id="KW-0812">Transmembrane</keyword>
<reference evidence="2 3" key="1">
    <citation type="submission" date="2015-06" db="EMBL/GenBank/DDBJ databases">
        <title>Talaromyces atroroseus IBT 11181 draft genome.</title>
        <authorList>
            <person name="Rasmussen K.B."/>
            <person name="Rasmussen S."/>
            <person name="Petersen B."/>
            <person name="Sicheritz-Ponten T."/>
            <person name="Mortensen U.H."/>
            <person name="Thrane U."/>
        </authorList>
    </citation>
    <scope>NUCLEOTIDE SEQUENCE [LARGE SCALE GENOMIC DNA]</scope>
    <source>
        <strain evidence="2 3">IBT 11181</strain>
    </source>
</reference>
<dbReference type="Proteomes" id="UP000214365">
    <property type="component" value="Unassembled WGS sequence"/>
</dbReference>
<gene>
    <name evidence="2" type="ORF">UA08_03287</name>
</gene>
<keyword evidence="1" id="KW-1133">Transmembrane helix</keyword>